<dbReference type="InterPro" id="IPR004010">
    <property type="entry name" value="Double_Cache_2"/>
</dbReference>
<accession>A0A7V5LJL7</accession>
<dbReference type="Gene3D" id="3.30.450.20">
    <property type="entry name" value="PAS domain"/>
    <property type="match status" value="1"/>
</dbReference>
<proteinExistence type="predicted"/>
<sequence>NFIFAGTYIWIHDQKGIMRMHPIKYKLNGKNLINLSDSTGKLFFAVMNEVCEQKGSGWVDYMWPKPGEKKPSPKISFVKQVKHGDDIFVVGSGTYDPNIIAKIKK</sequence>
<organism evidence="2">
    <name type="scientific">Caldithrix abyssi</name>
    <dbReference type="NCBI Taxonomy" id="187145"/>
    <lineage>
        <taxon>Bacteria</taxon>
        <taxon>Pseudomonadati</taxon>
        <taxon>Calditrichota</taxon>
        <taxon>Calditrichia</taxon>
        <taxon>Calditrichales</taxon>
        <taxon>Calditrichaceae</taxon>
        <taxon>Caldithrix</taxon>
    </lineage>
</organism>
<protein>
    <recommendedName>
        <fullName evidence="1">Double Cache domain-containing protein</fullName>
    </recommendedName>
</protein>
<comment type="caution">
    <text evidence="2">The sequence shown here is derived from an EMBL/GenBank/DDBJ whole genome shotgun (WGS) entry which is preliminary data.</text>
</comment>
<feature type="domain" description="Double Cache" evidence="1">
    <location>
        <begin position="7"/>
        <end position="104"/>
    </location>
</feature>
<dbReference type="Proteomes" id="UP000886111">
    <property type="component" value="Unassembled WGS sequence"/>
</dbReference>
<dbReference type="Pfam" id="PF08269">
    <property type="entry name" value="dCache_2"/>
    <property type="match status" value="1"/>
</dbReference>
<evidence type="ECO:0000313" key="2">
    <source>
        <dbReference type="EMBL" id="HHE55120.1"/>
    </source>
</evidence>
<feature type="non-terminal residue" evidence="2">
    <location>
        <position position="1"/>
    </location>
</feature>
<dbReference type="AlphaFoldDB" id="A0A7V5LJL7"/>
<name>A0A7V5LJL7_CALAY</name>
<evidence type="ECO:0000259" key="1">
    <source>
        <dbReference type="Pfam" id="PF08269"/>
    </source>
</evidence>
<reference evidence="2" key="1">
    <citation type="journal article" date="2020" name="mSystems">
        <title>Genome- and Community-Level Interaction Insights into Carbon Utilization and Element Cycling Functions of Hydrothermarchaeota in Hydrothermal Sediment.</title>
        <authorList>
            <person name="Zhou Z."/>
            <person name="Liu Y."/>
            <person name="Xu W."/>
            <person name="Pan J."/>
            <person name="Luo Z.H."/>
            <person name="Li M."/>
        </authorList>
    </citation>
    <scope>NUCLEOTIDE SEQUENCE [LARGE SCALE GENOMIC DNA]</scope>
    <source>
        <strain evidence="2">HyVt-76</strain>
    </source>
</reference>
<gene>
    <name evidence="2" type="ORF">ENL21_05010</name>
</gene>
<dbReference type="EMBL" id="DRTD01000370">
    <property type="protein sequence ID" value="HHE55120.1"/>
    <property type="molecule type" value="Genomic_DNA"/>
</dbReference>